<protein>
    <submittedName>
        <fullName evidence="2">Pfa1</fullName>
    </submittedName>
</protein>
<dbReference type="InterPro" id="IPR014179">
    <property type="entry name" value="PfaD-like_TIM-barrel"/>
</dbReference>
<dbReference type="InterPro" id="IPR013785">
    <property type="entry name" value="Aldolase_TIM"/>
</dbReference>
<dbReference type="AlphaFoldDB" id="A0A076PXH7"/>
<accession>A0A076PXH7</accession>
<dbReference type="EMBL" id="KF977700">
    <property type="protein sequence ID" value="AIJ50375.1"/>
    <property type="molecule type" value="Genomic_DNA"/>
</dbReference>
<dbReference type="SUPFAM" id="SSF51412">
    <property type="entry name" value="Inosine monophosphate dehydrogenase (IMPDH)"/>
    <property type="match status" value="1"/>
</dbReference>
<proteinExistence type="predicted"/>
<dbReference type="PANTHER" id="PTHR32332:SF20">
    <property type="entry name" value="2-NITROPROPANE DIOXYGENASE-LIKE PROTEIN"/>
    <property type="match status" value="1"/>
</dbReference>
<dbReference type="PANTHER" id="PTHR32332">
    <property type="entry name" value="2-NITROPROPANE DIOXYGENASE"/>
    <property type="match status" value="1"/>
</dbReference>
<dbReference type="CDD" id="cd04742">
    <property type="entry name" value="NPD_FabD"/>
    <property type="match status" value="1"/>
</dbReference>
<gene>
    <name evidence="2" type="primary">pfa1</name>
</gene>
<dbReference type="NCBIfam" id="TIGR02814">
    <property type="entry name" value="pfaD_fam"/>
    <property type="match status" value="1"/>
</dbReference>
<sequence>MSAIGRWNAQGGSPELTPAAMVAAIARCRESLHVVRDGESGRIGLGVGGELLPPGERRAGEYTLVASLPPLFPEWLGDRSFCEVHGVRFPYVAGEMANGIATVEMVVAMSRSGMLGFFGAAGLGFSRVEAAVETLRATLGDEAPWGVNLIHSPNEASLENRVADLLIESGVRRISVSAFMALTPAVVRCAARGLRLDAAGRIVRPRHIFAKLSRREVALPFLSPAPEEMLRALVASGGLTEEEARLAAKIPVAEDITVEADSGGHTDNQALVALLPTILQLRDELADKYDYTRPIRVGAAGGLGTPTAVAAAFSLGAAYVVTGSVNQAALESGLSEEGKRMLAQAEVADVIMAPAADMFELGVKLQVLRRGSMFGVRAAKLYEAYHAHPSLEAIPDALRARLEREVLHATFDAIWAETRAFWEARDPEQVALAARDPKHRMALVFRWYLGMASRWAIAGEASRRADYQIWCGPAMGAFNSWVRGSFLEDPKQRGVVAIALNLLEGAAVVTRAHQLRTYGVPVPAAAFDFRPRPLA</sequence>
<organism evidence="2">
    <name type="scientific">Aetherobacter sp. SBSr008</name>
    <dbReference type="NCBI Taxonomy" id="888843"/>
    <lineage>
        <taxon>Bacteria</taxon>
        <taxon>Pseudomonadati</taxon>
        <taxon>Myxococcota</taxon>
        <taxon>Polyangia</taxon>
        <taxon>Polyangiales</taxon>
        <taxon>Polyangiaceae</taxon>
        <taxon>Aetherobacter</taxon>
    </lineage>
</organism>
<dbReference type="InterPro" id="IPR049489">
    <property type="entry name" value="FabD-like_helical_ins"/>
</dbReference>
<feature type="domain" description="[Acyl-carrier-protein] S-malonyltransferase-like inserted helical" evidence="1">
    <location>
        <begin position="388"/>
        <end position="467"/>
    </location>
</feature>
<name>A0A076PXH7_9BACT</name>
<dbReference type="Pfam" id="PF03060">
    <property type="entry name" value="NMO"/>
    <property type="match status" value="1"/>
</dbReference>
<evidence type="ECO:0000259" key="1">
    <source>
        <dbReference type="Pfam" id="PF21607"/>
    </source>
</evidence>
<dbReference type="Gene3D" id="3.20.20.70">
    <property type="entry name" value="Aldolase class I"/>
    <property type="match status" value="2"/>
</dbReference>
<reference evidence="2" key="1">
    <citation type="journal article" date="2014" name="Chem. Sci.">
        <title>Polyunsaturated fatty acid biosynthesis in myxobacteria: Different PUFA synthases and their product diversity.</title>
        <authorList>
            <person name="Gemperlein K."/>
            <person name="Rachid S."/>
            <person name="Garcia R.O."/>
            <person name="Wenzel S.C."/>
            <person name="Mueller R."/>
        </authorList>
    </citation>
    <scope>NUCLEOTIDE SEQUENCE</scope>
    <source>
        <strain evidence="2">SBSr008</strain>
    </source>
</reference>
<evidence type="ECO:0000313" key="2">
    <source>
        <dbReference type="EMBL" id="AIJ50375.1"/>
    </source>
</evidence>
<dbReference type="Pfam" id="PF21607">
    <property type="entry name" value="FabD_helical_ins"/>
    <property type="match status" value="1"/>
</dbReference>